<feature type="region of interest" description="Disordered" evidence="1">
    <location>
        <begin position="503"/>
        <end position="537"/>
    </location>
</feature>
<dbReference type="EMBL" id="ANNX02000050">
    <property type="protein sequence ID" value="KYC35835.1"/>
    <property type="molecule type" value="Genomic_DNA"/>
</dbReference>
<feature type="region of interest" description="Disordered" evidence="1">
    <location>
        <begin position="410"/>
        <end position="491"/>
    </location>
</feature>
<dbReference type="InterPro" id="IPR036278">
    <property type="entry name" value="Sialidase_sf"/>
</dbReference>
<dbReference type="InterPro" id="IPR057685">
    <property type="entry name" value="DUF7925"/>
</dbReference>
<protein>
    <recommendedName>
        <fullName evidence="2">DUF7925 domain-containing protein</fullName>
    </recommendedName>
</protein>
<reference evidence="3 4" key="1">
    <citation type="journal article" date="2013" name="Genome Biol. Evol.">
        <title>Genomes of Stigonematalean cyanobacteria (subsection V) and the evolution of oxygenic photosynthesis from prokaryotes to plastids.</title>
        <authorList>
            <person name="Dagan T."/>
            <person name="Roettger M."/>
            <person name="Stucken K."/>
            <person name="Landan G."/>
            <person name="Koch R."/>
            <person name="Major P."/>
            <person name="Gould S.B."/>
            <person name="Goremykin V.V."/>
            <person name="Rippka R."/>
            <person name="Tandeau de Marsac N."/>
            <person name="Gugger M."/>
            <person name="Lockhart P.J."/>
            <person name="Allen J.F."/>
            <person name="Brune I."/>
            <person name="Maus I."/>
            <person name="Puhler A."/>
            <person name="Martin W.F."/>
        </authorList>
    </citation>
    <scope>NUCLEOTIDE SEQUENCE [LARGE SCALE GENOMIC DNA]</scope>
    <source>
        <strain evidence="3 4">PCC 7110</strain>
    </source>
</reference>
<keyword evidence="4" id="KW-1185">Reference proteome</keyword>
<feature type="region of interest" description="Disordered" evidence="1">
    <location>
        <begin position="186"/>
        <end position="234"/>
    </location>
</feature>
<dbReference type="Pfam" id="PF25546">
    <property type="entry name" value="DUF7925"/>
    <property type="match status" value="1"/>
</dbReference>
<feature type="domain" description="DUF7925" evidence="2">
    <location>
        <begin position="251"/>
        <end position="424"/>
    </location>
</feature>
<evidence type="ECO:0000256" key="1">
    <source>
        <dbReference type="SAM" id="MobiDB-lite"/>
    </source>
</evidence>
<dbReference type="OrthoDB" id="504271at2"/>
<dbReference type="SUPFAM" id="SSF50939">
    <property type="entry name" value="Sialidases"/>
    <property type="match status" value="1"/>
</dbReference>
<name>A0A139WTQ9_9CYAN</name>
<gene>
    <name evidence="3" type="ORF">WA1_05945</name>
</gene>
<dbReference type="STRING" id="128403.WA1_05945"/>
<evidence type="ECO:0000313" key="3">
    <source>
        <dbReference type="EMBL" id="KYC35835.1"/>
    </source>
</evidence>
<dbReference type="RefSeq" id="WP_017748122.1">
    <property type="nucleotide sequence ID" value="NZ_KQ976354.1"/>
</dbReference>
<feature type="compositionally biased region" description="Low complexity" evidence="1">
    <location>
        <begin position="470"/>
        <end position="484"/>
    </location>
</feature>
<proteinExistence type="predicted"/>
<accession>A0A139WTQ9</accession>
<evidence type="ECO:0000313" key="4">
    <source>
        <dbReference type="Proteomes" id="UP000076925"/>
    </source>
</evidence>
<dbReference type="AlphaFoldDB" id="A0A139WTQ9"/>
<feature type="compositionally biased region" description="Polar residues" evidence="1">
    <location>
        <begin position="217"/>
        <end position="234"/>
    </location>
</feature>
<feature type="region of interest" description="Disordered" evidence="1">
    <location>
        <begin position="702"/>
        <end position="727"/>
    </location>
</feature>
<organism evidence="3 4">
    <name type="scientific">Scytonema hofmannii PCC 7110</name>
    <dbReference type="NCBI Taxonomy" id="128403"/>
    <lineage>
        <taxon>Bacteria</taxon>
        <taxon>Bacillati</taxon>
        <taxon>Cyanobacteriota</taxon>
        <taxon>Cyanophyceae</taxon>
        <taxon>Nostocales</taxon>
        <taxon>Scytonemataceae</taxon>
        <taxon>Scytonema</taxon>
    </lineage>
</organism>
<evidence type="ECO:0000259" key="2">
    <source>
        <dbReference type="Pfam" id="PF25546"/>
    </source>
</evidence>
<sequence>MPPTYKFLLGKNKLYLYLIATGLLAHSVFQYVTPVKAEGTNAGQSISNTATATYEDPNNPGTTINTTSNTVVVTVAEVAGVTVTGSGTAFKTDQNADGKIGVGDTIYYTYNVTNVGNDPTQFRIPDQPTVGGPGQLDGAVQISYDGGTTWQDVAAGGTLTNSITPGGSVLVRVPVKVADGAASGSTISVKLGDTPSDAQNQPRSENGGDLYTVDNPDGTTGEVNGTPVNGTREASATQQIVVDSNLKNYTLATILKTRSSQTNAGVVGPGGDNLSYDLSLRVENNDPTGNGISPAPLNGTTIPGLTGSNILVSDAIPAGTKLVSVKAPSGWQPVYTTSDVSSFDANQATWTTTAPSDLATVKRVGFVRTGSIAPGTTVNGFQIIVEVVGTPESVSIANIAQLFGTSTSGTPVYDESGDQNPSNFDGSNPPPGTDTNNDKIPDTLPPDSVDDGFITPTDSNNNGIPDELEGPNGIGTDTNNNNTGTGTGGEANIVTLTAAGGTSVLNGPKDAPDAVAENDNNKDFTNKSSLVPAGTVPKTLIDPDGVSFTNTLKNTGTGSANVSLIPTTPVNPGDLPANTLVTITYGSLSATYKYDGAKFVFQSGQGQVNNQNISDTNPIRIDGVTANATANYGVEVNLPSGTPLSTDINRGFPVPITAYIENNQTPGFQEGEPKNITIDRVYTGFLKMVKLSRVLQGTGPAVGTGQDNFDSTPGIDEDVSNDVPRTPASGNIIEYQIRYKNISESQSGTGNIVLNAGKVIITEDGTTWDGTKGNNWALDNDNNSVIDTSHVVGSAKDSGAATITFFNGKPATTSTGDQTGTTVNNDVTKYVDTVTDTVTPGQERTFTFQRKVN</sequence>
<comment type="caution">
    <text evidence="3">The sequence shown here is derived from an EMBL/GenBank/DDBJ whole genome shotgun (WGS) entry which is preliminary data.</text>
</comment>
<dbReference type="Proteomes" id="UP000076925">
    <property type="component" value="Unassembled WGS sequence"/>
</dbReference>